<accession>A0AAX1Q7A3</accession>
<reference evidence="1 2" key="1">
    <citation type="submission" date="2016-03" db="EMBL/GenBank/DDBJ databases">
        <title>Comparison of Bacillus endophyticus and B. anthracis characteristics using whole genome sequence analysis and microbiological techniques.</title>
        <authorList>
            <person name="Lekota K.E."/>
            <person name="Mafofo J."/>
            <person name="Rees J."/>
            <person name="Muchadeyi F.C."/>
            <person name="Madoroba E."/>
            <person name="Van Heerden H."/>
        </authorList>
    </citation>
    <scope>NUCLEOTIDE SEQUENCE [LARGE SCALE GENOMIC DNA]</scope>
    <source>
        <strain evidence="1 2">3631_10C</strain>
    </source>
</reference>
<protein>
    <submittedName>
        <fullName evidence="1">Uncharacterized protein</fullName>
    </submittedName>
</protein>
<dbReference type="RefSeq" id="WP_113765860.1">
    <property type="nucleotide sequence ID" value="NZ_LVYK01000037.1"/>
</dbReference>
<gene>
    <name evidence="1" type="ORF">A3864_16460</name>
</gene>
<comment type="caution">
    <text evidence="1">The sequence shown here is derived from an EMBL/GenBank/DDBJ whole genome shotgun (WGS) entry which is preliminary data.</text>
</comment>
<sequence>MDKSAILKEFLIQNGVNPKELDNVSPPPVIEDLGKALALATVNNQQLGEALALAMVNNQQMGEALALSMQKIDSLENRVKKLEGGS</sequence>
<name>A0AAX1Q7A3_9BACI</name>
<proteinExistence type="predicted"/>
<evidence type="ECO:0000313" key="2">
    <source>
        <dbReference type="Proteomes" id="UP000250174"/>
    </source>
</evidence>
<dbReference type="Proteomes" id="UP000250174">
    <property type="component" value="Unassembled WGS sequence"/>
</dbReference>
<organism evidence="1 2">
    <name type="scientific">Priestia endophytica</name>
    <dbReference type="NCBI Taxonomy" id="135735"/>
    <lineage>
        <taxon>Bacteria</taxon>
        <taxon>Bacillati</taxon>
        <taxon>Bacillota</taxon>
        <taxon>Bacilli</taxon>
        <taxon>Bacillales</taxon>
        <taxon>Bacillaceae</taxon>
        <taxon>Priestia</taxon>
    </lineage>
</organism>
<evidence type="ECO:0000313" key="1">
    <source>
        <dbReference type="EMBL" id="RAS75257.1"/>
    </source>
</evidence>
<dbReference type="EMBL" id="LVYK01000037">
    <property type="protein sequence ID" value="RAS75257.1"/>
    <property type="molecule type" value="Genomic_DNA"/>
</dbReference>
<dbReference type="AlphaFoldDB" id="A0AAX1Q7A3"/>